<proteinExistence type="predicted"/>
<accession>A0AA35RIY1</accession>
<dbReference type="EMBL" id="CASHTH010001134">
    <property type="protein sequence ID" value="CAI8011902.1"/>
    <property type="molecule type" value="Genomic_DNA"/>
</dbReference>
<gene>
    <name evidence="1" type="ORF">GBAR_LOCUS7644</name>
</gene>
<reference evidence="1" key="1">
    <citation type="submission" date="2023-03" db="EMBL/GenBank/DDBJ databases">
        <authorList>
            <person name="Steffen K."/>
            <person name="Cardenas P."/>
        </authorList>
    </citation>
    <scope>NUCLEOTIDE SEQUENCE</scope>
</reference>
<name>A0AA35RIY1_GEOBA</name>
<evidence type="ECO:0000313" key="1">
    <source>
        <dbReference type="EMBL" id="CAI8011902.1"/>
    </source>
</evidence>
<dbReference type="AlphaFoldDB" id="A0AA35RIY1"/>
<keyword evidence="2" id="KW-1185">Reference proteome</keyword>
<organism evidence="1 2">
    <name type="scientific">Geodia barretti</name>
    <name type="common">Barrett's horny sponge</name>
    <dbReference type="NCBI Taxonomy" id="519541"/>
    <lineage>
        <taxon>Eukaryota</taxon>
        <taxon>Metazoa</taxon>
        <taxon>Porifera</taxon>
        <taxon>Demospongiae</taxon>
        <taxon>Heteroscleromorpha</taxon>
        <taxon>Tetractinellida</taxon>
        <taxon>Astrophorina</taxon>
        <taxon>Geodiidae</taxon>
        <taxon>Geodia</taxon>
    </lineage>
</organism>
<comment type="caution">
    <text evidence="1">The sequence shown here is derived from an EMBL/GenBank/DDBJ whole genome shotgun (WGS) entry which is preliminary data.</text>
</comment>
<protein>
    <submittedName>
        <fullName evidence="1">MAP3K12-binding inhibitory protein 1</fullName>
    </submittedName>
</protein>
<sequence>MESVNVGAEVVLGGCGQWMVSTGTQTGEETSQVQISVPLQQFLQRIESFKTLKRQQVDAANRLEFYSTNRDSKREGDGETCARTDLVYVRRTPSALSHITVQRIQNSGGPTPPPLSPLDQLKQDLSPSTQWHAQSVKVKSGGLLHLPERLTNLEHCMDLYSGGTTPKDLIQRVQNLEQRLLQLESISPEYSVILIPESL</sequence>
<evidence type="ECO:0000313" key="2">
    <source>
        <dbReference type="Proteomes" id="UP001174909"/>
    </source>
</evidence>
<dbReference type="Proteomes" id="UP001174909">
    <property type="component" value="Unassembled WGS sequence"/>
</dbReference>